<feature type="compositionally biased region" description="Polar residues" evidence="1">
    <location>
        <begin position="83"/>
        <end position="98"/>
    </location>
</feature>
<evidence type="ECO:0000313" key="2">
    <source>
        <dbReference type="EMBL" id="KAG5596998.1"/>
    </source>
</evidence>
<reference evidence="2 3" key="1">
    <citation type="submission" date="2020-09" db="EMBL/GenBank/DDBJ databases">
        <title>De no assembly of potato wild relative species, Solanum commersonii.</title>
        <authorList>
            <person name="Cho K."/>
        </authorList>
    </citation>
    <scope>NUCLEOTIDE SEQUENCE [LARGE SCALE GENOMIC DNA]</scope>
    <source>
        <strain evidence="2">LZ3.2</strain>
        <tissue evidence="2">Leaf</tissue>
    </source>
</reference>
<dbReference type="AlphaFoldDB" id="A0A9J5YDD5"/>
<evidence type="ECO:0000256" key="1">
    <source>
        <dbReference type="SAM" id="MobiDB-lite"/>
    </source>
</evidence>
<protein>
    <submittedName>
        <fullName evidence="2">Uncharacterized protein</fullName>
    </submittedName>
</protein>
<gene>
    <name evidence="2" type="ORF">H5410_038230</name>
</gene>
<comment type="caution">
    <text evidence="2">The sequence shown here is derived from an EMBL/GenBank/DDBJ whole genome shotgun (WGS) entry which is preliminary data.</text>
</comment>
<evidence type="ECO:0000313" key="3">
    <source>
        <dbReference type="Proteomes" id="UP000824120"/>
    </source>
</evidence>
<dbReference type="Proteomes" id="UP000824120">
    <property type="component" value="Chromosome 7"/>
</dbReference>
<feature type="region of interest" description="Disordered" evidence="1">
    <location>
        <begin position="72"/>
        <end position="98"/>
    </location>
</feature>
<accession>A0A9J5YDD5</accession>
<organism evidence="2 3">
    <name type="scientific">Solanum commersonii</name>
    <name type="common">Commerson's wild potato</name>
    <name type="synonym">Commerson's nightshade</name>
    <dbReference type="NCBI Taxonomy" id="4109"/>
    <lineage>
        <taxon>Eukaryota</taxon>
        <taxon>Viridiplantae</taxon>
        <taxon>Streptophyta</taxon>
        <taxon>Embryophyta</taxon>
        <taxon>Tracheophyta</taxon>
        <taxon>Spermatophyta</taxon>
        <taxon>Magnoliopsida</taxon>
        <taxon>eudicotyledons</taxon>
        <taxon>Gunneridae</taxon>
        <taxon>Pentapetalae</taxon>
        <taxon>asterids</taxon>
        <taxon>lamiids</taxon>
        <taxon>Solanales</taxon>
        <taxon>Solanaceae</taxon>
        <taxon>Solanoideae</taxon>
        <taxon>Solaneae</taxon>
        <taxon>Solanum</taxon>
    </lineage>
</organism>
<dbReference type="EMBL" id="JACXVP010000007">
    <property type="protein sequence ID" value="KAG5596998.1"/>
    <property type="molecule type" value="Genomic_DNA"/>
</dbReference>
<sequence length="98" mass="11192">MLTNLNPIHSKSSIWRMCLNKNQVQMIWIPLISMQGTIIKGTPQSYGNTKKPRTIWPISEREVIETVASKFGGSRIAKEHTPDTSNYLTPRPQKSNLR</sequence>
<name>A0A9J5YDD5_SOLCO</name>
<keyword evidence="3" id="KW-1185">Reference proteome</keyword>
<proteinExistence type="predicted"/>